<keyword evidence="2" id="KW-1185">Reference proteome</keyword>
<gene>
    <name evidence="1" type="ORF">DPEC_G00105320</name>
</gene>
<evidence type="ECO:0000313" key="2">
    <source>
        <dbReference type="Proteomes" id="UP001157502"/>
    </source>
</evidence>
<protein>
    <submittedName>
        <fullName evidence="1">Uncharacterized protein</fullName>
    </submittedName>
</protein>
<reference evidence="1" key="1">
    <citation type="submission" date="2021-05" db="EMBL/GenBank/DDBJ databases">
        <authorList>
            <person name="Pan Q."/>
            <person name="Jouanno E."/>
            <person name="Zahm M."/>
            <person name="Klopp C."/>
            <person name="Cabau C."/>
            <person name="Louis A."/>
            <person name="Berthelot C."/>
            <person name="Parey E."/>
            <person name="Roest Crollius H."/>
            <person name="Montfort J."/>
            <person name="Robinson-Rechavi M."/>
            <person name="Bouchez O."/>
            <person name="Lampietro C."/>
            <person name="Lopez Roques C."/>
            <person name="Donnadieu C."/>
            <person name="Postlethwait J."/>
            <person name="Bobe J."/>
            <person name="Dillon D."/>
            <person name="Chandos A."/>
            <person name="von Hippel F."/>
            <person name="Guiguen Y."/>
        </authorList>
    </citation>
    <scope>NUCLEOTIDE SEQUENCE</scope>
    <source>
        <strain evidence="1">YG-Jan2019</strain>
    </source>
</reference>
<comment type="caution">
    <text evidence="1">The sequence shown here is derived from an EMBL/GenBank/DDBJ whole genome shotgun (WGS) entry which is preliminary data.</text>
</comment>
<organism evidence="1 2">
    <name type="scientific">Dallia pectoralis</name>
    <name type="common">Alaska blackfish</name>
    <dbReference type="NCBI Taxonomy" id="75939"/>
    <lineage>
        <taxon>Eukaryota</taxon>
        <taxon>Metazoa</taxon>
        <taxon>Chordata</taxon>
        <taxon>Craniata</taxon>
        <taxon>Vertebrata</taxon>
        <taxon>Euteleostomi</taxon>
        <taxon>Actinopterygii</taxon>
        <taxon>Neopterygii</taxon>
        <taxon>Teleostei</taxon>
        <taxon>Protacanthopterygii</taxon>
        <taxon>Esociformes</taxon>
        <taxon>Umbridae</taxon>
        <taxon>Dallia</taxon>
    </lineage>
</organism>
<sequence>MERPSFVSTAKGELVLRATTAAQNAPKPPPGAKAKTPQEVEAEAQAYVVSQGGDPSMDLLVLSQHKIQFGKYWGHTFKWLLENDVGYTLQLVYSHQQERERSSSQSALMGNKDALTRYTQAFPEFVEALSFHKACDVARVRASLPGQEGQALVGFGQYKRERLQDLYIATDKERVGFVKWLKRKTPQSGSQMDAALKYFLWRDQEAGAAGAVVPTSTHVTPTPVPILPPPSRPARQKGPLGQVIAQYLGQRQPLTAQALQAKLIKVIKPSMKPTVSPQRPADPTDAELAQIVDDYENWPPADSVEMCPTGWRATLSTAQQQWIGQVLFTWKNNRAEVRTDLQLWYEPPQPRPIYNQPPASPDPFFACRLFLWMPVRLWAFKLTCPQADCRGNLRKSGVYTKTIRRVLDIDSWYLMATEYLACSRCTKKVVAWSQGIIRQLDEAHRCLFPAILTYKLSCDMRVVTLMRERSLGNSATQLHTKLWENHSEAWMRRSMQYLGECRHFLALGTGQRQFSLPPPMPPVPSPVWLLTVYSCDVLSRLDEVKARITSVFGSILKMDSTKKVTNKLAGAAAKTAAWATNVGNEYGQVLLSVLTCAEGEGLLPMAAGLIERYRLAGVPPPQLMYVDRDCCSSFGGSKTAAMFSAWDKLVVRLDIWHLMRRFAAGVSTESHQLYGVFMKQLSSCIFEWDAGDVRRLLEAKRSQLEVQQGIVGLTDGEVFSRLAKKEMARHCRRRTRGSSETELRIFELLETFVGAKGCDTMGIPLFDNARIKEIWREQRRHLHCIQDPPGVQLYTETGRLTKGGVSLPVYRCARGSTSLESFHLHINRFIPGTSANAMHFQAFLLDGLVRWNENRAAAAVEGQEQPLLSYSGHLQHSLNELSQLVLGVRLVKDHTVPREYTGELLGVEYLYSQTGKVLQDASVDPDVPDEVAAIQELDVEDEGFEDAGDNVEDPTIHVALPLPDALSSSSAVATTSGDPTGAPRSGPSVTTDSPSQCNKLQAASDDSTSDSEDDSNRQGRDSQPGYQHVCNLAKALVQVRKCSGLSDSRVDRLIELWQALPEPDQRRVVYPPRHKDKLVKGRFKATKCPGVAGRESLQRVMVGTSSGPATWPDTSRLVEAICIRLCHLHPTTTFHGKVRRTRWALVMESYMRIRDAVLDSPRLMAQTNLQLFEISQRTLSQWYCMRQRDRERAILNQGLVSAPGPSFTAQPLPAARPRHFQLEGNQQPFLFLTPEDITRQAPQQRLHGPVPAAPAQPLTTLSQDSVTAAPYLPPPPCTTETVIQLPVSRSTAYRKRKLEEAGGPVKPRKVQTQYMCNRCGQPRRKDTGHSRIGGNSFCSVASGGKSVEETTNEIYLLLSWKDRHSFPMLRGSWYSGPQLRFHQVCEVARVRASLPGQEGQALVGFGQYRRERLQDLYNGQGESRLCQMAEEEDTAAGESNGC</sequence>
<evidence type="ECO:0000313" key="1">
    <source>
        <dbReference type="EMBL" id="KAJ8008483.1"/>
    </source>
</evidence>
<dbReference type="Proteomes" id="UP001157502">
    <property type="component" value="Chromosome 8"/>
</dbReference>
<name>A0ACC2GYU7_DALPE</name>
<accession>A0ACC2GYU7</accession>
<dbReference type="EMBL" id="CM055735">
    <property type="protein sequence ID" value="KAJ8008483.1"/>
    <property type="molecule type" value="Genomic_DNA"/>
</dbReference>
<proteinExistence type="predicted"/>